<gene>
    <name evidence="1" type="ORF">HF855_00690</name>
</gene>
<dbReference type="AlphaFoldDB" id="A0A848CDW6"/>
<accession>A0A848CDW6</accession>
<name>A0A848CDW6_9FIRM</name>
<reference evidence="1 2" key="1">
    <citation type="submission" date="2020-04" db="EMBL/GenBank/DDBJ databases">
        <authorList>
            <person name="Hitch T.C.A."/>
            <person name="Wylensek D."/>
            <person name="Clavel T."/>
        </authorList>
    </citation>
    <scope>NUCLEOTIDE SEQUENCE [LARGE SCALE GENOMIC DNA]</scope>
    <source>
        <strain evidence="1 2">BSM-383-APC-5F</strain>
    </source>
</reference>
<dbReference type="RefSeq" id="WP_168932863.1">
    <property type="nucleotide sequence ID" value="NZ_JABAFX010000001.1"/>
</dbReference>
<dbReference type="EMBL" id="JABAFX010000001">
    <property type="protein sequence ID" value="NME55976.1"/>
    <property type="molecule type" value="Genomic_DNA"/>
</dbReference>
<dbReference type="Proteomes" id="UP000580130">
    <property type="component" value="Unassembled WGS sequence"/>
</dbReference>
<evidence type="ECO:0000313" key="1">
    <source>
        <dbReference type="EMBL" id="NME55976.1"/>
    </source>
</evidence>
<organism evidence="1 2">
    <name type="scientific">Dorea formicigenerans</name>
    <dbReference type="NCBI Taxonomy" id="39486"/>
    <lineage>
        <taxon>Bacteria</taxon>
        <taxon>Bacillati</taxon>
        <taxon>Bacillota</taxon>
        <taxon>Clostridia</taxon>
        <taxon>Lachnospirales</taxon>
        <taxon>Lachnospiraceae</taxon>
        <taxon>Dorea</taxon>
    </lineage>
</organism>
<evidence type="ECO:0000313" key="2">
    <source>
        <dbReference type="Proteomes" id="UP000580130"/>
    </source>
</evidence>
<sequence>MSNCTDSLPIICIDFKKSRFRIHKNTLRMLGNPDYIQLLINPHENILAIKCSIREDRLAHFVQLERFPAKNSYELYSNSLASTLLQNNQHLHHGSSYRFYGSLNTTHGIALFCLNNAVPISPNECEEVAI</sequence>
<protein>
    <submittedName>
        <fullName evidence="1">Uncharacterized protein</fullName>
    </submittedName>
</protein>
<proteinExistence type="predicted"/>
<comment type="caution">
    <text evidence="1">The sequence shown here is derived from an EMBL/GenBank/DDBJ whole genome shotgun (WGS) entry which is preliminary data.</text>
</comment>